<accession>A0A0S2DBK8</accession>
<dbReference type="KEGG" id="lez:GLE_0524"/>
<evidence type="ECO:0000313" key="2">
    <source>
        <dbReference type="EMBL" id="ALN55882.1"/>
    </source>
</evidence>
<dbReference type="Pfam" id="PF11445">
    <property type="entry name" value="DUF2894"/>
    <property type="match status" value="1"/>
</dbReference>
<reference evidence="2 3" key="1">
    <citation type="submission" date="2015-11" db="EMBL/GenBank/DDBJ databases">
        <title>Genome sequences of Lysobacter enzymogenes strain C3 and Lysobacter antibioticus ATCC 29479.</title>
        <authorList>
            <person name="Kobayashi D.Y."/>
        </authorList>
    </citation>
    <scope>NUCLEOTIDE SEQUENCE [LARGE SCALE GENOMIC DNA]</scope>
    <source>
        <strain evidence="2 3">C3</strain>
    </source>
</reference>
<dbReference type="AlphaFoldDB" id="A0A0S2DBK8"/>
<protein>
    <recommendedName>
        <fullName evidence="4">DUF2894 domain-containing protein</fullName>
    </recommendedName>
</protein>
<feature type="region of interest" description="Disordered" evidence="1">
    <location>
        <begin position="102"/>
        <end position="125"/>
    </location>
</feature>
<evidence type="ECO:0000313" key="3">
    <source>
        <dbReference type="Proteomes" id="UP000061569"/>
    </source>
</evidence>
<dbReference type="InterPro" id="IPR021549">
    <property type="entry name" value="DUF2894"/>
</dbReference>
<gene>
    <name evidence="2" type="ORF">GLE_0524</name>
</gene>
<dbReference type="OrthoDB" id="6025757at2"/>
<proteinExistence type="predicted"/>
<feature type="compositionally biased region" description="Basic residues" evidence="1">
    <location>
        <begin position="103"/>
        <end position="113"/>
    </location>
</feature>
<dbReference type="PATRIC" id="fig|69.6.peg.519"/>
<sequence>MNSVPASADAADPRTTLEAWRARGYDRCDRAGFARIDALERRAAAQDGELRRVLDARVRELIGIYAGALERRQAQASETAAREAGAQASAVDAATAAAAPAKRAARKGAKRKSGTSAETAAPAPTLIELTQRLQAAAATREAGDGDAPRAAFPQLAALDEFRMRFSRLRMDRQLRESLEPSSTDAGPLNSGRLVHRALSTMQALAPEYLQQFMAYVDALAWMERLGAGVGEAEEPAAAAGKRGRKRRE</sequence>
<dbReference type="EMBL" id="CP013140">
    <property type="protein sequence ID" value="ALN55882.1"/>
    <property type="molecule type" value="Genomic_DNA"/>
</dbReference>
<name>A0A0S2DBK8_LYSEN</name>
<dbReference type="Proteomes" id="UP000061569">
    <property type="component" value="Chromosome"/>
</dbReference>
<organism evidence="2 3">
    <name type="scientific">Lysobacter enzymogenes</name>
    <dbReference type="NCBI Taxonomy" id="69"/>
    <lineage>
        <taxon>Bacteria</taxon>
        <taxon>Pseudomonadati</taxon>
        <taxon>Pseudomonadota</taxon>
        <taxon>Gammaproteobacteria</taxon>
        <taxon>Lysobacterales</taxon>
        <taxon>Lysobacteraceae</taxon>
        <taxon>Lysobacter</taxon>
    </lineage>
</organism>
<dbReference type="STRING" id="69.GLE_0524"/>
<evidence type="ECO:0000256" key="1">
    <source>
        <dbReference type="SAM" id="MobiDB-lite"/>
    </source>
</evidence>
<evidence type="ECO:0008006" key="4">
    <source>
        <dbReference type="Google" id="ProtNLM"/>
    </source>
</evidence>